<dbReference type="InterPro" id="IPR036480">
    <property type="entry name" value="CarbP_synth_ssu_N_sf"/>
</dbReference>
<comment type="catalytic activity">
    <reaction evidence="5">
        <text>hydrogencarbonate + L-glutamine + 2 ATP + H2O = carbamoyl phosphate + L-glutamate + 2 ADP + phosphate + 2 H(+)</text>
        <dbReference type="Rhea" id="RHEA:18633"/>
        <dbReference type="ChEBI" id="CHEBI:15377"/>
        <dbReference type="ChEBI" id="CHEBI:15378"/>
        <dbReference type="ChEBI" id="CHEBI:17544"/>
        <dbReference type="ChEBI" id="CHEBI:29985"/>
        <dbReference type="ChEBI" id="CHEBI:30616"/>
        <dbReference type="ChEBI" id="CHEBI:43474"/>
        <dbReference type="ChEBI" id="CHEBI:58228"/>
        <dbReference type="ChEBI" id="CHEBI:58359"/>
        <dbReference type="ChEBI" id="CHEBI:456216"/>
        <dbReference type="EC" id="6.3.5.5"/>
    </reaction>
</comment>
<dbReference type="SUPFAM" id="SSF52021">
    <property type="entry name" value="Carbamoyl phosphate synthetase, small subunit N-terminal domain"/>
    <property type="match status" value="1"/>
</dbReference>
<dbReference type="Gene3D" id="3.40.50.880">
    <property type="match status" value="1"/>
</dbReference>
<dbReference type="InterPro" id="IPR002474">
    <property type="entry name" value="CarbamoylP_synth_ssu_N"/>
</dbReference>
<evidence type="ECO:0000313" key="7">
    <source>
        <dbReference type="EMBL" id="KRL14071.1"/>
    </source>
</evidence>
<dbReference type="RefSeq" id="WP_057817950.1">
    <property type="nucleotide sequence ID" value="NZ_AZEC01000002.1"/>
</dbReference>
<dbReference type="NCBIfam" id="NF009475">
    <property type="entry name" value="PRK12838.1"/>
    <property type="match status" value="1"/>
</dbReference>
<dbReference type="PANTHER" id="PTHR43418:SF7">
    <property type="entry name" value="CARBAMOYL-PHOSPHATE SYNTHASE SMALL CHAIN"/>
    <property type="match status" value="1"/>
</dbReference>
<dbReference type="PANTHER" id="PTHR43418">
    <property type="entry name" value="MULTIFUNCTIONAL TRYPTOPHAN BIOSYNTHESIS PROTEIN-RELATED"/>
    <property type="match status" value="1"/>
</dbReference>
<sequence length="365" mass="39586">MKRYLVLEDGSYFTGVGFGAPVITTGEIVLNSGNGDYTATITDAANFGQIVAFTDPVIGNVGINQEDAQSLLPKIRGVVARNVTETPQSWHSQYSLSEYLKLYKIPGITGLDTMALSRLLLQKGPMKASFMDTADEHAFDQIRALVLPHDQVKQVSTKQPYASPNIGQDILVVDLGVRHALLRELSRRDCNLTIVPYNTPAADILAFAPAAVVFTSGPGDPNDAAVVAETIQGLQGHVPILGIGLGAELIALANHAQVALTLTNHRGGPFPVREVATSRIWQTMQNHSYGIVPESLAATPLIVTHEDLRDHSVAGIRHRQYPVAGVLFYPEADPESTDATQLIDEFMEMVQAYQHRRGKEQTTDA</sequence>
<feature type="domain" description="Carbamoyl-phosphate synthase small subunit N-terminal" evidence="6">
    <location>
        <begin position="1"/>
        <end position="131"/>
    </location>
</feature>
<dbReference type="Pfam" id="PF00988">
    <property type="entry name" value="CPSase_sm_chain"/>
    <property type="match status" value="1"/>
</dbReference>
<proteinExistence type="inferred from homology"/>
<protein>
    <recommendedName>
        <fullName evidence="3">carbamoyl-phosphate synthase (glutamine-hydrolyzing)</fullName>
        <ecNumber evidence="3">6.3.5.5</ecNumber>
    </recommendedName>
</protein>
<dbReference type="AlphaFoldDB" id="A0A0R1N1C8"/>
<comment type="similarity">
    <text evidence="2">Belongs to the CarA family.</text>
</comment>
<evidence type="ECO:0000256" key="5">
    <source>
        <dbReference type="ARBA" id="ARBA00048816"/>
    </source>
</evidence>
<dbReference type="PROSITE" id="PS51273">
    <property type="entry name" value="GATASE_TYPE_1"/>
    <property type="match status" value="1"/>
</dbReference>
<evidence type="ECO:0000256" key="2">
    <source>
        <dbReference type="ARBA" id="ARBA00007800"/>
    </source>
</evidence>
<reference evidence="7 8" key="1">
    <citation type="journal article" date="2015" name="Genome Announc.">
        <title>Expanding the biotechnology potential of lactobacilli through comparative genomics of 213 strains and associated genera.</title>
        <authorList>
            <person name="Sun Z."/>
            <person name="Harris H.M."/>
            <person name="McCann A."/>
            <person name="Guo C."/>
            <person name="Argimon S."/>
            <person name="Zhang W."/>
            <person name="Yang X."/>
            <person name="Jeffery I.B."/>
            <person name="Cooney J.C."/>
            <person name="Kagawa T.F."/>
            <person name="Liu W."/>
            <person name="Song Y."/>
            <person name="Salvetti E."/>
            <person name="Wrobel A."/>
            <person name="Rasinkangas P."/>
            <person name="Parkhill J."/>
            <person name="Rea M.C."/>
            <person name="O'Sullivan O."/>
            <person name="Ritari J."/>
            <person name="Douillard F.P."/>
            <person name="Paul Ross R."/>
            <person name="Yang R."/>
            <person name="Briner A.E."/>
            <person name="Felis G.E."/>
            <person name="de Vos W.M."/>
            <person name="Barrangou R."/>
            <person name="Klaenhammer T.R."/>
            <person name="Caufield P.W."/>
            <person name="Cui Y."/>
            <person name="Zhang H."/>
            <person name="O'Toole P.W."/>
        </authorList>
    </citation>
    <scope>NUCLEOTIDE SEQUENCE [LARGE SCALE GENOMIC DNA]</scope>
    <source>
        <strain evidence="7 8">DSM 12744</strain>
    </source>
</reference>
<dbReference type="EC" id="6.3.5.5" evidence="3"/>
<organism evidence="7 8">
    <name type="scientific">Schleiferilactobacillus perolens DSM 12744</name>
    <dbReference type="NCBI Taxonomy" id="1423792"/>
    <lineage>
        <taxon>Bacteria</taxon>
        <taxon>Bacillati</taxon>
        <taxon>Bacillota</taxon>
        <taxon>Bacilli</taxon>
        <taxon>Lactobacillales</taxon>
        <taxon>Lactobacillaceae</taxon>
        <taxon>Schleiferilactobacillus</taxon>
    </lineage>
</organism>
<dbReference type="Pfam" id="PF00117">
    <property type="entry name" value="GATase"/>
    <property type="match status" value="1"/>
</dbReference>
<dbReference type="EMBL" id="AZEC01000002">
    <property type="protein sequence ID" value="KRL14071.1"/>
    <property type="molecule type" value="Genomic_DNA"/>
</dbReference>
<evidence type="ECO:0000256" key="3">
    <source>
        <dbReference type="ARBA" id="ARBA00012738"/>
    </source>
</evidence>
<accession>A0A0R1N1C8</accession>
<dbReference type="PATRIC" id="fig|1423792.3.peg.1250"/>
<dbReference type="InterPro" id="IPR050472">
    <property type="entry name" value="Anth_synth/Amidotransfase"/>
</dbReference>
<comment type="caution">
    <text evidence="7">The sequence shown here is derived from an EMBL/GenBank/DDBJ whole genome shotgun (WGS) entry which is preliminary data.</text>
</comment>
<dbReference type="OrthoDB" id="9804328at2"/>
<dbReference type="GO" id="GO:0004088">
    <property type="term" value="F:carbamoyl-phosphate synthase (glutamine-hydrolyzing) activity"/>
    <property type="evidence" value="ECO:0007669"/>
    <property type="project" value="UniProtKB-EC"/>
</dbReference>
<dbReference type="PRINTS" id="PR00099">
    <property type="entry name" value="CPSGATASE"/>
</dbReference>
<dbReference type="InterPro" id="IPR029062">
    <property type="entry name" value="Class_I_gatase-like"/>
</dbReference>
<dbReference type="InterPro" id="IPR017926">
    <property type="entry name" value="GATASE"/>
</dbReference>
<dbReference type="Proteomes" id="UP000051330">
    <property type="component" value="Unassembled WGS sequence"/>
</dbReference>
<comment type="pathway">
    <text evidence="1">Amino-acid biosynthesis; L-arginine biosynthesis; carbamoyl phosphate from bicarbonate: step 1/1.</text>
</comment>
<evidence type="ECO:0000313" key="8">
    <source>
        <dbReference type="Proteomes" id="UP000051330"/>
    </source>
</evidence>
<dbReference type="SMART" id="SM01097">
    <property type="entry name" value="CPSase_sm_chain"/>
    <property type="match status" value="1"/>
</dbReference>
<evidence type="ECO:0000259" key="6">
    <source>
        <dbReference type="SMART" id="SM01097"/>
    </source>
</evidence>
<dbReference type="SUPFAM" id="SSF52317">
    <property type="entry name" value="Class I glutamine amidotransferase-like"/>
    <property type="match status" value="1"/>
</dbReference>
<dbReference type="Gene3D" id="3.50.30.20">
    <property type="entry name" value="Carbamoyl-phosphate synthase small subunit, N-terminal domain"/>
    <property type="match status" value="1"/>
</dbReference>
<evidence type="ECO:0000256" key="4">
    <source>
        <dbReference type="ARBA" id="ARBA00022962"/>
    </source>
</evidence>
<dbReference type="STRING" id="1423792.FD09_GL001231"/>
<keyword evidence="8" id="KW-1185">Reference proteome</keyword>
<gene>
    <name evidence="7" type="ORF">FD09_GL001231</name>
</gene>
<evidence type="ECO:0000256" key="1">
    <source>
        <dbReference type="ARBA" id="ARBA00005077"/>
    </source>
</evidence>
<name>A0A0R1N1C8_9LACO</name>
<keyword evidence="4" id="KW-0315">Glutamine amidotransferase</keyword>